<dbReference type="EMBL" id="JAERRG010000009">
    <property type="protein sequence ID" value="MBL1115375.1"/>
    <property type="molecule type" value="Genomic_DNA"/>
</dbReference>
<evidence type="ECO:0000313" key="1">
    <source>
        <dbReference type="EMBL" id="MBL1115375.1"/>
    </source>
</evidence>
<dbReference type="Proteomes" id="UP000621510">
    <property type="component" value="Unassembled WGS sequence"/>
</dbReference>
<comment type="caution">
    <text evidence="1">The sequence shown here is derived from an EMBL/GenBank/DDBJ whole genome shotgun (WGS) entry which is preliminary data.</text>
</comment>
<keyword evidence="2" id="KW-1185">Reference proteome</keyword>
<organism evidence="1 2">
    <name type="scientific">Streptomyces endocoffeicus</name>
    <dbReference type="NCBI Taxonomy" id="2898945"/>
    <lineage>
        <taxon>Bacteria</taxon>
        <taxon>Bacillati</taxon>
        <taxon>Actinomycetota</taxon>
        <taxon>Actinomycetes</taxon>
        <taxon>Kitasatosporales</taxon>
        <taxon>Streptomycetaceae</taxon>
        <taxon>Streptomyces</taxon>
    </lineage>
</organism>
<dbReference type="RefSeq" id="WP_201853167.1">
    <property type="nucleotide sequence ID" value="NZ_JAERRG010000009.1"/>
</dbReference>
<reference evidence="1 2" key="1">
    <citation type="submission" date="2021-01" db="EMBL/GenBank/DDBJ databases">
        <title>WGS of actinomycetes isolated from Thailand.</title>
        <authorList>
            <person name="Thawai C."/>
        </authorList>
    </citation>
    <scope>NUCLEOTIDE SEQUENCE [LARGE SCALE GENOMIC DNA]</scope>
    <source>
        <strain evidence="1 2">CA3R110</strain>
    </source>
</reference>
<proteinExistence type="predicted"/>
<evidence type="ECO:0000313" key="2">
    <source>
        <dbReference type="Proteomes" id="UP000621510"/>
    </source>
</evidence>
<sequence length="155" mass="17304">MIKLGDLIGYHRLIENTEEHGVRHVGWLVAGTGGSMRLKDGQEYGAFQSSWINFNTDKQEGLTNMDELVFEEPPPPRASRPELREVAQALRARPGEWARVGQFVQADMLAANIKRGKPVVFAPKGSFEAVSRRINGEFFLYARYVGEAGNREAGN</sequence>
<gene>
    <name evidence="1" type="ORF">JK364_23680</name>
</gene>
<protein>
    <submittedName>
        <fullName evidence="1">Uncharacterized protein</fullName>
    </submittedName>
</protein>
<name>A0ABS1PTR0_9ACTN</name>
<accession>A0ABS1PTR0</accession>